<dbReference type="InterPro" id="IPR050266">
    <property type="entry name" value="AB_hydrolase_sf"/>
</dbReference>
<reference evidence="2 3" key="1">
    <citation type="submission" date="2022-06" db="EMBL/GenBank/DDBJ databases">
        <title>Janthinobacterium kumbetensis sp. nov., isolated from spring water in Turkey.</title>
        <authorList>
            <person name="Inan Bektas K."/>
            <person name="Belduz A.A."/>
            <person name="Canakci S."/>
            <person name="Nalcaoglu A."/>
            <person name="Ceylan E."/>
            <person name="Kati H."/>
        </authorList>
    </citation>
    <scope>NUCLEOTIDE SEQUENCE [LARGE SCALE GENOMIC DNA]</scope>
    <source>
        <strain evidence="2 3">GK</strain>
    </source>
</reference>
<organism evidence="2 3">
    <name type="scientific">Janthinobacterium kumbetense</name>
    <dbReference type="NCBI Taxonomy" id="2950280"/>
    <lineage>
        <taxon>Bacteria</taxon>
        <taxon>Pseudomonadati</taxon>
        <taxon>Pseudomonadota</taxon>
        <taxon>Betaproteobacteria</taxon>
        <taxon>Burkholderiales</taxon>
        <taxon>Oxalobacteraceae</taxon>
        <taxon>Janthinobacterium</taxon>
    </lineage>
</organism>
<comment type="caution">
    <text evidence="2">The sequence shown here is derived from an EMBL/GenBank/DDBJ whole genome shotgun (WGS) entry which is preliminary data.</text>
</comment>
<evidence type="ECO:0000259" key="1">
    <source>
        <dbReference type="Pfam" id="PF12697"/>
    </source>
</evidence>
<dbReference type="InterPro" id="IPR029058">
    <property type="entry name" value="AB_hydrolase_fold"/>
</dbReference>
<feature type="domain" description="AB hydrolase-1" evidence="1">
    <location>
        <begin position="6"/>
        <end position="199"/>
    </location>
</feature>
<dbReference type="SUPFAM" id="SSF53474">
    <property type="entry name" value="alpha/beta-Hydrolases"/>
    <property type="match status" value="1"/>
</dbReference>
<sequence>MAKKAAVLVYSRAGYGKSPARPQPLSMEQSVAELADVLRQRKVEGPLILVGHSYGGFLIRYFAATHPQQVAGLVFVDPADEGLETVLKRLDPVRLQQDQRMLAASIPAKWQGELQTIQAILDAGKLPTMPALPDVPAVLLTSVQARADSNFFQETPAIVKIKRERHAAFLSQFSSGAHVFTPNSGHGIQMQEPELVVAAIGQVMTLATQSAARVARAQARQKLMGELEHSAALLGKQQNDAAASRIALALRDSALSEAEINTLGFDLLTKAKRTALATLVLAYNNQAHAQSDNAADSYGEALLADARPAEAQRQFTRALALGQANGAREQAMAGYRQHLSQAEQALKQP</sequence>
<dbReference type="Pfam" id="PF12697">
    <property type="entry name" value="Abhydrolase_6"/>
    <property type="match status" value="1"/>
</dbReference>
<name>A0ABT0WS52_9BURK</name>
<accession>A0ABT0WS52</accession>
<dbReference type="Proteomes" id="UP001202243">
    <property type="component" value="Unassembled WGS sequence"/>
</dbReference>
<proteinExistence type="predicted"/>
<protein>
    <submittedName>
        <fullName evidence="2">Alpha/beta hydrolase</fullName>
    </submittedName>
</protein>
<keyword evidence="2" id="KW-0378">Hydrolase</keyword>
<dbReference type="EMBL" id="JAMQGR010000004">
    <property type="protein sequence ID" value="MCM2566870.1"/>
    <property type="molecule type" value="Genomic_DNA"/>
</dbReference>
<dbReference type="PANTHER" id="PTHR43798">
    <property type="entry name" value="MONOACYLGLYCEROL LIPASE"/>
    <property type="match status" value="1"/>
</dbReference>
<dbReference type="PANTHER" id="PTHR43798:SF5">
    <property type="entry name" value="MONOACYLGLYCEROL LIPASE ABHD6"/>
    <property type="match status" value="1"/>
</dbReference>
<dbReference type="GO" id="GO:0016787">
    <property type="term" value="F:hydrolase activity"/>
    <property type="evidence" value="ECO:0007669"/>
    <property type="project" value="UniProtKB-KW"/>
</dbReference>
<gene>
    <name evidence="2" type="ORF">NCG91_14790</name>
</gene>
<keyword evidence="3" id="KW-1185">Reference proteome</keyword>
<evidence type="ECO:0000313" key="2">
    <source>
        <dbReference type="EMBL" id="MCM2566870.1"/>
    </source>
</evidence>
<evidence type="ECO:0000313" key="3">
    <source>
        <dbReference type="Proteomes" id="UP001202243"/>
    </source>
</evidence>
<dbReference type="InterPro" id="IPR000073">
    <property type="entry name" value="AB_hydrolase_1"/>
</dbReference>
<dbReference type="Gene3D" id="3.40.50.1820">
    <property type="entry name" value="alpha/beta hydrolase"/>
    <property type="match status" value="1"/>
</dbReference>